<name>A0ABQ7PWL9_PLUXY</name>
<sequence>MVHKGPCVGSATSSLRMAVPTHRWCLLNNCWLRNVNLKLIRFLTSNKHWIG</sequence>
<comment type="caution">
    <text evidence="1">The sequence shown here is derived from an EMBL/GenBank/DDBJ whole genome shotgun (WGS) entry which is preliminary data.</text>
</comment>
<organism evidence="1 2">
    <name type="scientific">Plutella xylostella</name>
    <name type="common">Diamondback moth</name>
    <name type="synonym">Plutella maculipennis</name>
    <dbReference type="NCBI Taxonomy" id="51655"/>
    <lineage>
        <taxon>Eukaryota</taxon>
        <taxon>Metazoa</taxon>
        <taxon>Ecdysozoa</taxon>
        <taxon>Arthropoda</taxon>
        <taxon>Hexapoda</taxon>
        <taxon>Insecta</taxon>
        <taxon>Pterygota</taxon>
        <taxon>Neoptera</taxon>
        <taxon>Endopterygota</taxon>
        <taxon>Lepidoptera</taxon>
        <taxon>Glossata</taxon>
        <taxon>Ditrysia</taxon>
        <taxon>Yponomeutoidea</taxon>
        <taxon>Plutellidae</taxon>
        <taxon>Plutella</taxon>
    </lineage>
</organism>
<gene>
    <name evidence="1" type="ORF">JYU34_019260</name>
</gene>
<dbReference type="Proteomes" id="UP000823941">
    <property type="component" value="Chromosome 26"/>
</dbReference>
<accession>A0ABQ7PWL9</accession>
<proteinExistence type="predicted"/>
<dbReference type="EMBL" id="JAHIBW010000026">
    <property type="protein sequence ID" value="KAG7297301.1"/>
    <property type="molecule type" value="Genomic_DNA"/>
</dbReference>
<evidence type="ECO:0000313" key="2">
    <source>
        <dbReference type="Proteomes" id="UP000823941"/>
    </source>
</evidence>
<reference evidence="1 2" key="1">
    <citation type="submission" date="2021-06" db="EMBL/GenBank/DDBJ databases">
        <title>A haploid diamondback moth (Plutella xylostella L.) genome assembly resolves 31 chromosomes and identifies a diamide resistance mutation.</title>
        <authorList>
            <person name="Ward C.M."/>
            <person name="Perry K.D."/>
            <person name="Baker G."/>
            <person name="Powis K."/>
            <person name="Heckel D.G."/>
            <person name="Baxter S.W."/>
        </authorList>
    </citation>
    <scope>NUCLEOTIDE SEQUENCE [LARGE SCALE GENOMIC DNA]</scope>
    <source>
        <strain evidence="1 2">LV</strain>
        <tissue evidence="1">Single pupa</tissue>
    </source>
</reference>
<protein>
    <submittedName>
        <fullName evidence="1">Uncharacterized protein</fullName>
    </submittedName>
</protein>
<evidence type="ECO:0000313" key="1">
    <source>
        <dbReference type="EMBL" id="KAG7297301.1"/>
    </source>
</evidence>
<keyword evidence="2" id="KW-1185">Reference proteome</keyword>